<feature type="region of interest" description="Disordered" evidence="2">
    <location>
        <begin position="1167"/>
        <end position="1199"/>
    </location>
</feature>
<organism evidence="4 5">
    <name type="scientific">Leucobacter albus</name>
    <dbReference type="NCBI Taxonomy" id="272210"/>
    <lineage>
        <taxon>Bacteria</taxon>
        <taxon>Bacillati</taxon>
        <taxon>Actinomycetota</taxon>
        <taxon>Actinomycetes</taxon>
        <taxon>Micrococcales</taxon>
        <taxon>Microbacteriaceae</taxon>
        <taxon>Leucobacter</taxon>
    </lineage>
</organism>
<gene>
    <name evidence="4" type="ORF">ACFQ3U_02065</name>
</gene>
<evidence type="ECO:0000313" key="4">
    <source>
        <dbReference type="EMBL" id="MFD1200678.1"/>
    </source>
</evidence>
<feature type="transmembrane region" description="Helical" evidence="3">
    <location>
        <begin position="381"/>
        <end position="405"/>
    </location>
</feature>
<dbReference type="PRINTS" id="PR00702">
    <property type="entry name" value="ACRIFLAVINRP"/>
</dbReference>
<feature type="compositionally biased region" description="Low complexity" evidence="2">
    <location>
        <begin position="496"/>
        <end position="507"/>
    </location>
</feature>
<comment type="caution">
    <text evidence="4">The sequence shown here is derived from an EMBL/GenBank/DDBJ whole genome shotgun (WGS) entry which is preliminary data.</text>
</comment>
<keyword evidence="1" id="KW-0175">Coiled coil</keyword>
<keyword evidence="3" id="KW-0472">Membrane</keyword>
<keyword evidence="3" id="KW-0812">Transmembrane</keyword>
<feature type="region of interest" description="Disordered" evidence="2">
    <location>
        <begin position="494"/>
        <end position="515"/>
    </location>
</feature>
<feature type="compositionally biased region" description="Basic and acidic residues" evidence="2">
    <location>
        <begin position="1167"/>
        <end position="1184"/>
    </location>
</feature>
<dbReference type="Gene3D" id="3.30.2090.10">
    <property type="entry name" value="Multidrug efflux transporter AcrB TolC docking domain, DN and DC subdomains"/>
    <property type="match status" value="3"/>
</dbReference>
<dbReference type="InterPro" id="IPR027463">
    <property type="entry name" value="AcrB_DN_DC_subdom"/>
</dbReference>
<dbReference type="Gene3D" id="3.30.70.1440">
    <property type="entry name" value="Multidrug efflux transporter AcrB pore domain"/>
    <property type="match status" value="2"/>
</dbReference>
<dbReference type="EMBL" id="JBHTLY010000001">
    <property type="protein sequence ID" value="MFD1200678.1"/>
    <property type="molecule type" value="Genomic_DNA"/>
</dbReference>
<sequence length="1217" mass="126840">MTPLTRLSLKNRLIVGLVTLAVAVLGIVSMGALKQELMPSMKVPMAYVSVQADGLAPEELVKAVTEPTEQALKSVPGVTRVSSDTSSGYANIMVEWPFDEDADETVRTIRSTLDALKPSFPSGAQAEVFSGGADDMPAMMLSAGTSGDETEFGDALEQRVVPALQALPGVQKAVLSGREEQQIVVDLRPADVAKLKVEPALVQAALQANGASLPAGQVDGDGGSIPVTVGTALSTVEEIGALPIAAEDGVVRVSDFADVRTETIPSQTISRVNGNPALTLQIMPARGANVVQISHAVTEELDRQAPGLKAEFVTIFDQAPFIEQSIHDLAVEGGLGLAFAVLVILAFLASWRSTIIAAVSIPLSLLITLIGLQVSDNTLNILTLGALTIAIGRVVDDSIVVIENISRRRGTGPLTIEGVVASVRQVAGAITASTLTTVAVFLPIAFVSGMAGQLFRPFAITVSIALLASLLVALTIVPVLAFWFMQKPPKRAHGVAGADGAADDGAATDPDHVPSELDEIHTAPDKLQRAIMPALSATRRHPVITLVSSALILVVTLGMTTLLKTDFLGSTGQESLQLTQTPKEGATDLVAEAEPVERAVGKVPGVRDVMTTIPVGGEGQPTISYSLQLADGANVDAVSGAVQKALDGLDDAGETRLETQDAFVGDAGGGGIALQIRGNDPAALREASELLEKELGDAKGVQSVYSDIKGEQPILRIELDEAKATRLGFDRAAVAKAIQNAMQGETIGRLMFAGSERDIVLRTPGTEYTAANLGDLLLPVTPQQTAAAQKAAGDALQQKAEAEAEAARLKGNAELSNQIWEAGNQRAELVQQLGELNAQLAELSAQPVTPYPPLDPTEVGKQQAEQERAEMLAGIQSAIAGAQSGIAGIDEQIAALRQSQSDMAQQLVDQQAAEAETKAATEVTGTALKLSEIATVTEEQTAPVIVREDGERQVVLSVTPKTGQLDAANRAVDRAIATTDLPAGVSFQLGGVSAQQDEAFGQLGVAMLAAIMLVLLVMVATFRNFRGPLVLLISIPFAATGAILGLLITGVPLGLPALIGLLMLIGIVVTNAIVLMDLINRLRESGASLDEAVEHGTRLRLRPILMTAAATIFALVPMSLGLTGGGVFISRPLAIVVIGGLVSSTLLTLILVPVLYTLVERRRERKVEKRAAKRAQREADRADKLAGGTTDGAIGGAEDITEVLGLGDSAKPERSGD</sequence>
<dbReference type="SUPFAM" id="SSF82693">
    <property type="entry name" value="Multidrug efflux transporter AcrB pore domain, PN1, PN2, PC1 and PC2 subdomains"/>
    <property type="match status" value="2"/>
</dbReference>
<evidence type="ECO:0000256" key="2">
    <source>
        <dbReference type="SAM" id="MobiDB-lite"/>
    </source>
</evidence>
<dbReference type="Gene3D" id="3.30.70.1430">
    <property type="entry name" value="Multidrug efflux transporter AcrB pore domain"/>
    <property type="match status" value="2"/>
</dbReference>
<dbReference type="RefSeq" id="WP_343959108.1">
    <property type="nucleotide sequence ID" value="NZ_BAAAKZ010000003.1"/>
</dbReference>
<dbReference type="Proteomes" id="UP001597181">
    <property type="component" value="Unassembled WGS sequence"/>
</dbReference>
<feature type="coiled-coil region" evidence="1">
    <location>
        <begin position="792"/>
        <end position="846"/>
    </location>
</feature>
<evidence type="ECO:0000256" key="3">
    <source>
        <dbReference type="SAM" id="Phobius"/>
    </source>
</evidence>
<feature type="transmembrane region" description="Helical" evidence="3">
    <location>
        <begin position="543"/>
        <end position="563"/>
    </location>
</feature>
<evidence type="ECO:0000256" key="1">
    <source>
        <dbReference type="SAM" id="Coils"/>
    </source>
</evidence>
<dbReference type="Pfam" id="PF00873">
    <property type="entry name" value="ACR_tran"/>
    <property type="match status" value="2"/>
</dbReference>
<feature type="transmembrane region" description="Helical" evidence="3">
    <location>
        <begin position="1003"/>
        <end position="1022"/>
    </location>
</feature>
<keyword evidence="3" id="KW-1133">Transmembrane helix</keyword>
<feature type="transmembrane region" description="Helical" evidence="3">
    <location>
        <begin position="458"/>
        <end position="484"/>
    </location>
</feature>
<accession>A0ABW3TKT0</accession>
<name>A0ABW3TKT0_9MICO</name>
<dbReference type="PANTHER" id="PTHR32063">
    <property type="match status" value="1"/>
</dbReference>
<feature type="transmembrane region" description="Helical" evidence="3">
    <location>
        <begin position="1029"/>
        <end position="1051"/>
    </location>
</feature>
<feature type="transmembrane region" description="Helical" evidence="3">
    <location>
        <begin position="1135"/>
        <end position="1159"/>
    </location>
</feature>
<feature type="transmembrane region" description="Helical" evidence="3">
    <location>
        <begin position="1057"/>
        <end position="1079"/>
    </location>
</feature>
<reference evidence="5" key="1">
    <citation type="journal article" date="2019" name="Int. J. Syst. Evol. Microbiol.">
        <title>The Global Catalogue of Microorganisms (GCM) 10K type strain sequencing project: providing services to taxonomists for standard genome sequencing and annotation.</title>
        <authorList>
            <consortium name="The Broad Institute Genomics Platform"/>
            <consortium name="The Broad Institute Genome Sequencing Center for Infectious Disease"/>
            <person name="Wu L."/>
            <person name="Ma J."/>
        </authorList>
    </citation>
    <scope>NUCLEOTIDE SEQUENCE [LARGE SCALE GENOMIC DNA]</scope>
    <source>
        <strain evidence="5">CCUG 50213</strain>
    </source>
</reference>
<dbReference type="SUPFAM" id="SSF82866">
    <property type="entry name" value="Multidrug efflux transporter AcrB transmembrane domain"/>
    <property type="match status" value="2"/>
</dbReference>
<proteinExistence type="predicted"/>
<dbReference type="InterPro" id="IPR001036">
    <property type="entry name" value="Acrflvin-R"/>
</dbReference>
<feature type="transmembrane region" description="Helical" evidence="3">
    <location>
        <begin position="12"/>
        <end position="33"/>
    </location>
</feature>
<feature type="transmembrane region" description="Helical" evidence="3">
    <location>
        <begin position="426"/>
        <end position="446"/>
    </location>
</feature>
<dbReference type="Gene3D" id="1.20.1640.10">
    <property type="entry name" value="Multidrug efflux transporter AcrB transmembrane domain"/>
    <property type="match status" value="3"/>
</dbReference>
<keyword evidence="5" id="KW-1185">Reference proteome</keyword>
<feature type="transmembrane region" description="Helical" evidence="3">
    <location>
        <begin position="1104"/>
        <end position="1129"/>
    </location>
</feature>
<protein>
    <submittedName>
        <fullName evidence="4">Efflux RND transporter permease subunit</fullName>
    </submittedName>
</protein>
<dbReference type="Gene3D" id="3.30.70.1320">
    <property type="entry name" value="Multidrug efflux transporter AcrB pore domain like"/>
    <property type="match status" value="1"/>
</dbReference>
<dbReference type="PANTHER" id="PTHR32063:SF0">
    <property type="entry name" value="SWARMING MOTILITY PROTEIN SWRC"/>
    <property type="match status" value="1"/>
</dbReference>
<dbReference type="SUPFAM" id="SSF82714">
    <property type="entry name" value="Multidrug efflux transporter AcrB TolC docking domain, DN and DC subdomains"/>
    <property type="match status" value="2"/>
</dbReference>
<feature type="transmembrane region" description="Helical" evidence="3">
    <location>
        <begin position="355"/>
        <end position="375"/>
    </location>
</feature>
<feature type="transmembrane region" description="Helical" evidence="3">
    <location>
        <begin position="329"/>
        <end position="348"/>
    </location>
</feature>
<evidence type="ECO:0000313" key="5">
    <source>
        <dbReference type="Proteomes" id="UP001597181"/>
    </source>
</evidence>